<keyword evidence="5" id="KW-1185">Reference proteome</keyword>
<reference evidence="4 5" key="1">
    <citation type="submission" date="2018-03" db="EMBL/GenBank/DDBJ databases">
        <title>Aquarubrobacter algicola gen. nov., sp. nov., a novel actinobacterium isolated from shallow eutrophic lake during the end of cyanobacterial harmful algal blooms.</title>
        <authorList>
            <person name="Chun S.J."/>
        </authorList>
    </citation>
    <scope>NUCLEOTIDE SEQUENCE [LARGE SCALE GENOMIC DNA]</scope>
    <source>
        <strain evidence="4 5">Seoho-28</strain>
    </source>
</reference>
<sequence length="634" mass="68800">MGARFRGLALTGLVACTIPVLGMAAAPASAHGPRVENPGLYTRTLDAQGRVQLAVETSILGREHALQHLAQRQAVLPPAPDGDPGFDPCRPRGAANQFEERPRPPLGRPTGQQRCSTLPRQPRTKAALGRLGRWSADTSDLPHYAIHATLMPTGKVLFWGFDWTQHIITANPTSHQQTSGAATIWDPAKGTGPSAFKPVPPPLIDVDGDGVQERVPLYCSGQLLLADGRVLVTGGTLDLRWFQKGYTNPPGLKIVLIFDPRTETWARSQDMTVPRWYPTQVKLADGRVAVLGGFDANKPTSFTQTLDIISADGRTVAHAPSGDRLTWTYPGMLLMPSSRVLLAGPIKGDVGLLDPRTLTWKATSPLPADRGGGNLVPVPSRTGASPEAMLIGGADFLAPSRTGQDQPAYRTTVTFDERRSARGFEPSPSQHRGRNWPNTVLLPDGSMVTLGGGTGITKRDAAFTADPKNRAVELWDPRTKRWRLGPSQREDRTYHSVGVLLPDGRVWSAGDDANPNRDGDTAELYEPPYLFRGERPRIVAGPRRVGARRSFTLTVTGPAPERVTMLAPSATTHALDMNQRFVELRVLRRRTVGTRTVLTVQGPRRPSVAPPGPWMLFALSEDGAPSVARWTTVR</sequence>
<evidence type="ECO:0000313" key="4">
    <source>
        <dbReference type="EMBL" id="PTL59469.1"/>
    </source>
</evidence>
<dbReference type="InterPro" id="IPR014756">
    <property type="entry name" value="Ig_E-set"/>
</dbReference>
<dbReference type="InterPro" id="IPR013783">
    <property type="entry name" value="Ig-like_fold"/>
</dbReference>
<feature type="region of interest" description="Disordered" evidence="1">
    <location>
        <begin position="75"/>
        <end position="130"/>
    </location>
</feature>
<dbReference type="PANTHER" id="PTHR32208">
    <property type="entry name" value="SECRETED PROTEIN-RELATED"/>
    <property type="match status" value="1"/>
</dbReference>
<feature type="compositionally biased region" description="Polar residues" evidence="1">
    <location>
        <begin position="110"/>
        <end position="119"/>
    </location>
</feature>
<accession>A0A2T4UJQ6</accession>
<dbReference type="PANTHER" id="PTHR32208:SF21">
    <property type="entry name" value="LOW QUALITY PROTEIN: ALDEHYDE OXIDASE GLOX-LIKE"/>
    <property type="match status" value="1"/>
</dbReference>
<name>A0A2T4UJQ6_9ACTN</name>
<dbReference type="Gene3D" id="2.60.40.10">
    <property type="entry name" value="Immunoglobulins"/>
    <property type="match status" value="1"/>
</dbReference>
<dbReference type="RefSeq" id="WP_107568114.1">
    <property type="nucleotide sequence ID" value="NZ_PYYB01000001.1"/>
</dbReference>
<dbReference type="SUPFAM" id="SSF50965">
    <property type="entry name" value="Galactose oxidase, central domain"/>
    <property type="match status" value="1"/>
</dbReference>
<dbReference type="EMBL" id="PYYB01000001">
    <property type="protein sequence ID" value="PTL59469.1"/>
    <property type="molecule type" value="Genomic_DNA"/>
</dbReference>
<dbReference type="InterPro" id="IPR015202">
    <property type="entry name" value="GO-like_E_set"/>
</dbReference>
<evidence type="ECO:0000256" key="1">
    <source>
        <dbReference type="SAM" id="MobiDB-lite"/>
    </source>
</evidence>
<dbReference type="InterPro" id="IPR037293">
    <property type="entry name" value="Gal_Oxidase_central_sf"/>
</dbReference>
<dbReference type="Proteomes" id="UP000240739">
    <property type="component" value="Unassembled WGS sequence"/>
</dbReference>
<protein>
    <recommendedName>
        <fullName evidence="3">Galactose oxidase-like Early set domain-containing protein</fullName>
    </recommendedName>
</protein>
<feature type="domain" description="Galactose oxidase-like Early set" evidence="3">
    <location>
        <begin position="535"/>
        <end position="633"/>
    </location>
</feature>
<evidence type="ECO:0000259" key="3">
    <source>
        <dbReference type="Pfam" id="PF09118"/>
    </source>
</evidence>
<evidence type="ECO:0000313" key="5">
    <source>
        <dbReference type="Proteomes" id="UP000240739"/>
    </source>
</evidence>
<dbReference type="OrthoDB" id="535891at2"/>
<feature type="region of interest" description="Disordered" evidence="1">
    <location>
        <begin position="419"/>
        <end position="440"/>
    </location>
</feature>
<dbReference type="AlphaFoldDB" id="A0A2T4UJQ6"/>
<gene>
    <name evidence="4" type="ORF">C7Y72_07305</name>
</gene>
<dbReference type="InterPro" id="IPR011043">
    <property type="entry name" value="Gal_Oxase/kelch_b-propeller"/>
</dbReference>
<comment type="caution">
    <text evidence="4">The sequence shown here is derived from an EMBL/GenBank/DDBJ whole genome shotgun (WGS) entry which is preliminary data.</text>
</comment>
<keyword evidence="2" id="KW-0732">Signal</keyword>
<proteinExistence type="predicted"/>
<organism evidence="4 5">
    <name type="scientific">Paraconexibacter algicola</name>
    <dbReference type="NCBI Taxonomy" id="2133960"/>
    <lineage>
        <taxon>Bacteria</taxon>
        <taxon>Bacillati</taxon>
        <taxon>Actinomycetota</taxon>
        <taxon>Thermoleophilia</taxon>
        <taxon>Solirubrobacterales</taxon>
        <taxon>Paraconexibacteraceae</taxon>
        <taxon>Paraconexibacter</taxon>
    </lineage>
</organism>
<dbReference type="CDD" id="cd02851">
    <property type="entry name" value="E_set_GO_C"/>
    <property type="match status" value="1"/>
</dbReference>
<dbReference type="GO" id="GO:0005975">
    <property type="term" value="P:carbohydrate metabolic process"/>
    <property type="evidence" value="ECO:0007669"/>
    <property type="project" value="UniProtKB-ARBA"/>
</dbReference>
<dbReference type="Gene3D" id="2.130.10.80">
    <property type="entry name" value="Galactose oxidase/kelch, beta-propeller"/>
    <property type="match status" value="1"/>
</dbReference>
<evidence type="ECO:0000256" key="2">
    <source>
        <dbReference type="SAM" id="SignalP"/>
    </source>
</evidence>
<feature type="signal peptide" evidence="2">
    <location>
        <begin position="1"/>
        <end position="30"/>
    </location>
</feature>
<dbReference type="Pfam" id="PF09118">
    <property type="entry name" value="GO-like_E_set"/>
    <property type="match status" value="1"/>
</dbReference>
<feature type="chain" id="PRO_5015662113" description="Galactose oxidase-like Early set domain-containing protein" evidence="2">
    <location>
        <begin position="31"/>
        <end position="634"/>
    </location>
</feature>
<dbReference type="SUPFAM" id="SSF81296">
    <property type="entry name" value="E set domains"/>
    <property type="match status" value="1"/>
</dbReference>